<dbReference type="PANTHER" id="PTHR24238:SF57">
    <property type="entry name" value="G-PROTEIN COUPLED RECEPTOR 83"/>
    <property type="match status" value="1"/>
</dbReference>
<dbReference type="PRINTS" id="PR00237">
    <property type="entry name" value="GPCRRHODOPSN"/>
</dbReference>
<evidence type="ECO:0000256" key="5">
    <source>
        <dbReference type="ARBA" id="ARBA00023136"/>
    </source>
</evidence>
<dbReference type="PROSITE" id="PS50262">
    <property type="entry name" value="G_PROTEIN_RECEP_F1_2"/>
    <property type="match status" value="1"/>
</dbReference>
<name>A0ABM1EQ30_PRICU</name>
<dbReference type="InterPro" id="IPR000276">
    <property type="entry name" value="GPCR_Rhodpsn"/>
</dbReference>
<gene>
    <name evidence="12" type="primary">LOC106814504</name>
</gene>
<evidence type="ECO:0000256" key="1">
    <source>
        <dbReference type="ARBA" id="ARBA00004141"/>
    </source>
</evidence>
<dbReference type="PANTHER" id="PTHR24238">
    <property type="entry name" value="G-PROTEIN COUPLED RECEPTOR"/>
    <property type="match status" value="1"/>
</dbReference>
<dbReference type="SUPFAM" id="SSF81321">
    <property type="entry name" value="Family A G protein-coupled receptor-like"/>
    <property type="match status" value="1"/>
</dbReference>
<evidence type="ECO:0000256" key="8">
    <source>
        <dbReference type="SAM" id="MobiDB-lite"/>
    </source>
</evidence>
<evidence type="ECO:0000313" key="11">
    <source>
        <dbReference type="Proteomes" id="UP000695022"/>
    </source>
</evidence>
<keyword evidence="2 9" id="KW-0812">Transmembrane</keyword>
<keyword evidence="5 9" id="KW-0472">Membrane</keyword>
<evidence type="ECO:0000313" key="12">
    <source>
        <dbReference type="RefSeq" id="XP_014674301.1"/>
    </source>
</evidence>
<organism evidence="11 12">
    <name type="scientific">Priapulus caudatus</name>
    <name type="common">Priapulid worm</name>
    <dbReference type="NCBI Taxonomy" id="37621"/>
    <lineage>
        <taxon>Eukaryota</taxon>
        <taxon>Metazoa</taxon>
        <taxon>Ecdysozoa</taxon>
        <taxon>Scalidophora</taxon>
        <taxon>Priapulida</taxon>
        <taxon>Priapulimorpha</taxon>
        <taxon>Priapulimorphida</taxon>
        <taxon>Priapulidae</taxon>
        <taxon>Priapulus</taxon>
    </lineage>
</organism>
<evidence type="ECO:0000256" key="9">
    <source>
        <dbReference type="SAM" id="Phobius"/>
    </source>
</evidence>
<feature type="transmembrane region" description="Helical" evidence="9">
    <location>
        <begin position="42"/>
        <end position="67"/>
    </location>
</feature>
<reference evidence="12" key="1">
    <citation type="submission" date="2025-08" db="UniProtKB">
        <authorList>
            <consortium name="RefSeq"/>
        </authorList>
    </citation>
    <scope>IDENTIFICATION</scope>
</reference>
<dbReference type="Pfam" id="PF00001">
    <property type="entry name" value="7tm_1"/>
    <property type="match status" value="1"/>
</dbReference>
<feature type="transmembrane region" description="Helical" evidence="9">
    <location>
        <begin position="79"/>
        <end position="100"/>
    </location>
</feature>
<feature type="transmembrane region" description="Helical" evidence="9">
    <location>
        <begin position="6"/>
        <end position="30"/>
    </location>
</feature>
<protein>
    <submittedName>
        <fullName evidence="12">Neuropeptide Y receptor type 1-like</fullName>
    </submittedName>
</protein>
<keyword evidence="6" id="KW-0675">Receptor</keyword>
<proteinExistence type="predicted"/>
<dbReference type="GeneID" id="106814504"/>
<dbReference type="Proteomes" id="UP000695022">
    <property type="component" value="Unplaced"/>
</dbReference>
<dbReference type="CDD" id="cd00637">
    <property type="entry name" value="7tm_classA_rhodopsin-like"/>
    <property type="match status" value="1"/>
</dbReference>
<sequence>MVSTVTTSIMFGMLATVGTIGNLLLVWMIPYSRPLRSTAASLILNLAAADLVFCTLDCGTTAVYAGLQYWPFGAAVCKIVSYVSAVCQYVAIYNILLISVERYRAARCPPPAGADVRGRYMGCLTLLWAGACAASIYMFSITEYNVRDFSYNDDADGSGRVGPFAFTESGSWRYAAPQQRGICWLTREPATTLAHTAATFTLQSPPAAEEKERRRARTTEAT</sequence>
<feature type="region of interest" description="Disordered" evidence="8">
    <location>
        <begin position="202"/>
        <end position="222"/>
    </location>
</feature>
<feature type="transmembrane region" description="Helical" evidence="9">
    <location>
        <begin position="120"/>
        <end position="139"/>
    </location>
</feature>
<accession>A0ABM1EQ30</accession>
<evidence type="ECO:0000256" key="2">
    <source>
        <dbReference type="ARBA" id="ARBA00022692"/>
    </source>
</evidence>
<keyword evidence="7" id="KW-0807">Transducer</keyword>
<evidence type="ECO:0000259" key="10">
    <source>
        <dbReference type="PROSITE" id="PS50262"/>
    </source>
</evidence>
<keyword evidence="3 9" id="KW-1133">Transmembrane helix</keyword>
<evidence type="ECO:0000256" key="4">
    <source>
        <dbReference type="ARBA" id="ARBA00023040"/>
    </source>
</evidence>
<dbReference type="RefSeq" id="XP_014674301.1">
    <property type="nucleotide sequence ID" value="XM_014818815.1"/>
</dbReference>
<feature type="domain" description="G-protein coupled receptors family 1 profile" evidence="10">
    <location>
        <begin position="21"/>
        <end position="109"/>
    </location>
</feature>
<evidence type="ECO:0000256" key="7">
    <source>
        <dbReference type="ARBA" id="ARBA00023224"/>
    </source>
</evidence>
<evidence type="ECO:0000256" key="3">
    <source>
        <dbReference type="ARBA" id="ARBA00022989"/>
    </source>
</evidence>
<keyword evidence="11" id="KW-1185">Reference proteome</keyword>
<dbReference type="InterPro" id="IPR017452">
    <property type="entry name" value="GPCR_Rhodpsn_7TM"/>
</dbReference>
<keyword evidence="4" id="KW-0297">G-protein coupled receptor</keyword>
<dbReference type="Gene3D" id="1.20.1070.10">
    <property type="entry name" value="Rhodopsin 7-helix transmembrane proteins"/>
    <property type="match status" value="1"/>
</dbReference>
<evidence type="ECO:0000256" key="6">
    <source>
        <dbReference type="ARBA" id="ARBA00023170"/>
    </source>
</evidence>
<comment type="subcellular location">
    <subcellularLocation>
        <location evidence="1">Membrane</location>
        <topology evidence="1">Multi-pass membrane protein</topology>
    </subcellularLocation>
</comment>